<dbReference type="InterPro" id="IPR001810">
    <property type="entry name" value="F-box_dom"/>
</dbReference>
<reference evidence="3" key="2">
    <citation type="submission" date="2023-06" db="EMBL/GenBank/DDBJ databases">
        <authorList>
            <consortium name="Lawrence Berkeley National Laboratory"/>
            <person name="Haridas S."/>
            <person name="Hensen N."/>
            <person name="Bonometti L."/>
            <person name="Westerberg I."/>
            <person name="Brannstrom I.O."/>
            <person name="Guillou S."/>
            <person name="Cros-Aarteil S."/>
            <person name="Calhoun S."/>
            <person name="Kuo A."/>
            <person name="Mondo S."/>
            <person name="Pangilinan J."/>
            <person name="Riley R."/>
            <person name="Labutti K."/>
            <person name="Andreopoulos B."/>
            <person name="Lipzen A."/>
            <person name="Chen C."/>
            <person name="Yanf M."/>
            <person name="Daum C."/>
            <person name="Ng V."/>
            <person name="Clum A."/>
            <person name="Steindorff A."/>
            <person name="Ohm R."/>
            <person name="Martin F."/>
            <person name="Silar P."/>
            <person name="Natvig D."/>
            <person name="Lalanne C."/>
            <person name="Gautier V."/>
            <person name="Ament-Velasquez S.L."/>
            <person name="Kruys A."/>
            <person name="Hutchinson M.I."/>
            <person name="Powell A.J."/>
            <person name="Barry K."/>
            <person name="Miller A.N."/>
            <person name="Grigoriev I.V."/>
            <person name="Debuchy R."/>
            <person name="Gladieux P."/>
            <person name="Thoren M.H."/>
            <person name="Johannesson H."/>
        </authorList>
    </citation>
    <scope>NUCLEOTIDE SEQUENCE</scope>
    <source>
        <strain evidence="3">CBS 958.72</strain>
    </source>
</reference>
<dbReference type="InterPro" id="IPR036623">
    <property type="entry name" value="Hemimethylated_DNA-bd_sf"/>
</dbReference>
<dbReference type="SUPFAM" id="SSF81383">
    <property type="entry name" value="F-box domain"/>
    <property type="match status" value="1"/>
</dbReference>
<dbReference type="GO" id="GO:0003677">
    <property type="term" value="F:DNA binding"/>
    <property type="evidence" value="ECO:0007669"/>
    <property type="project" value="InterPro"/>
</dbReference>
<name>A0AAE0KGB1_9PEZI</name>
<dbReference type="PANTHER" id="PTHR31350:SF27">
    <property type="entry name" value="HEMIMETHYLATED DNA-BINDING DOMAIN-CONTAINING PROTEIN"/>
    <property type="match status" value="1"/>
</dbReference>
<dbReference type="AlphaFoldDB" id="A0AAE0KGB1"/>
<organism evidence="3 4">
    <name type="scientific">Lasiosphaeria ovina</name>
    <dbReference type="NCBI Taxonomy" id="92902"/>
    <lineage>
        <taxon>Eukaryota</taxon>
        <taxon>Fungi</taxon>
        <taxon>Dikarya</taxon>
        <taxon>Ascomycota</taxon>
        <taxon>Pezizomycotina</taxon>
        <taxon>Sordariomycetes</taxon>
        <taxon>Sordariomycetidae</taxon>
        <taxon>Sordariales</taxon>
        <taxon>Lasiosphaeriaceae</taxon>
        <taxon>Lasiosphaeria</taxon>
    </lineage>
</organism>
<dbReference type="InterPro" id="IPR011722">
    <property type="entry name" value="Hemimethylated_DNA-bd_dom"/>
</dbReference>
<dbReference type="Proteomes" id="UP001287356">
    <property type="component" value="Unassembled WGS sequence"/>
</dbReference>
<dbReference type="Gene3D" id="2.30.30.390">
    <property type="entry name" value="Hemimethylated DNA-binding domain"/>
    <property type="match status" value="1"/>
</dbReference>
<feature type="region of interest" description="Disordered" evidence="1">
    <location>
        <begin position="532"/>
        <end position="556"/>
    </location>
</feature>
<dbReference type="InterPro" id="IPR032698">
    <property type="entry name" value="SirB1_N"/>
</dbReference>
<proteinExistence type="predicted"/>
<comment type="caution">
    <text evidence="3">The sequence shown here is derived from an EMBL/GenBank/DDBJ whole genome shotgun (WGS) entry which is preliminary data.</text>
</comment>
<gene>
    <name evidence="3" type="ORF">B0T24DRAFT_617763</name>
</gene>
<evidence type="ECO:0000259" key="2">
    <source>
        <dbReference type="PROSITE" id="PS50181"/>
    </source>
</evidence>
<evidence type="ECO:0000313" key="3">
    <source>
        <dbReference type="EMBL" id="KAK3376009.1"/>
    </source>
</evidence>
<evidence type="ECO:0000313" key="4">
    <source>
        <dbReference type="Proteomes" id="UP001287356"/>
    </source>
</evidence>
<dbReference type="Gene3D" id="1.20.1280.50">
    <property type="match status" value="1"/>
</dbReference>
<sequence>MPSLDIFPDEIIRHVLLFVSPEDTLQSIQLLSRRFYHIGNEALLWKSHCQNSFNYWHPDHRLSTKLAARASSVKWKELWITRKRKNTKVALLLDDILATKVGQLSKLKQICLLGYDAKDYLLEQCHTDDSADDVLARRYYADSVLDSIHRGIAVEVWAEYQGAPLSARGLDRALGAFDMFVLHDQPQDLEYISESFDRLAREFRQEHPGCEEMCTRQRALSLVQWLRANNLTSMDSPERNYRNLRNCFIGQALSDEAHPSLPIISSAIFCCVAERLGMTSSCCAFPSHVHAAVFAPPGMNLDGAEEENPNKELETMYLDPYSSDYEVTPSDLRLRLVEFGWTLGTDAFLKPSPVSIIVQRTAQNIKATYTEVQTLADREDDIVRDIEMKRLRTGHPDLNLETAAYAAVWAELMMKQTTALHWDNNLESFLNRFALSWSEDAWIVEKYLAPLYDRFVRSQPNPRPRVGWENVREILGMLKNLDNRPPTVSRRYTEEIHSRVLYKIGQVFRHKRYQYVGVINGWAANGTASLPTPHHLVDEDPEEEGEASDVDDPTQRVRRRSKTYYTCLRPTIDRLRVDQDNIEIITDPSLIPNALFYLAGKFFKKFDSSTCTFISNIKEYYPDD</sequence>
<evidence type="ECO:0000256" key="1">
    <source>
        <dbReference type="SAM" id="MobiDB-lite"/>
    </source>
</evidence>
<dbReference type="PANTHER" id="PTHR31350">
    <property type="entry name" value="SI:DKEY-261L7.2"/>
    <property type="match status" value="1"/>
</dbReference>
<reference evidence="3" key="1">
    <citation type="journal article" date="2023" name="Mol. Phylogenet. Evol.">
        <title>Genome-scale phylogeny and comparative genomics of the fungal order Sordariales.</title>
        <authorList>
            <person name="Hensen N."/>
            <person name="Bonometti L."/>
            <person name="Westerberg I."/>
            <person name="Brannstrom I.O."/>
            <person name="Guillou S."/>
            <person name="Cros-Aarteil S."/>
            <person name="Calhoun S."/>
            <person name="Haridas S."/>
            <person name="Kuo A."/>
            <person name="Mondo S."/>
            <person name="Pangilinan J."/>
            <person name="Riley R."/>
            <person name="LaButti K."/>
            <person name="Andreopoulos B."/>
            <person name="Lipzen A."/>
            <person name="Chen C."/>
            <person name="Yan M."/>
            <person name="Daum C."/>
            <person name="Ng V."/>
            <person name="Clum A."/>
            <person name="Steindorff A."/>
            <person name="Ohm R.A."/>
            <person name="Martin F."/>
            <person name="Silar P."/>
            <person name="Natvig D.O."/>
            <person name="Lalanne C."/>
            <person name="Gautier V."/>
            <person name="Ament-Velasquez S.L."/>
            <person name="Kruys A."/>
            <person name="Hutchinson M.I."/>
            <person name="Powell A.J."/>
            <person name="Barry K."/>
            <person name="Miller A.N."/>
            <person name="Grigoriev I.V."/>
            <person name="Debuchy R."/>
            <person name="Gladieux P."/>
            <person name="Hiltunen Thoren M."/>
            <person name="Johannesson H."/>
        </authorList>
    </citation>
    <scope>NUCLEOTIDE SEQUENCE</scope>
    <source>
        <strain evidence="3">CBS 958.72</strain>
    </source>
</reference>
<dbReference type="Pfam" id="PF08755">
    <property type="entry name" value="YccV-like"/>
    <property type="match status" value="1"/>
</dbReference>
<dbReference type="EMBL" id="JAULSN010000003">
    <property type="protein sequence ID" value="KAK3376009.1"/>
    <property type="molecule type" value="Genomic_DNA"/>
</dbReference>
<dbReference type="PROSITE" id="PS50181">
    <property type="entry name" value="FBOX"/>
    <property type="match status" value="1"/>
</dbReference>
<keyword evidence="4" id="KW-1185">Reference proteome</keyword>
<protein>
    <recommendedName>
        <fullName evidence="2">F-box domain-containing protein</fullName>
    </recommendedName>
</protein>
<dbReference type="Pfam" id="PF13369">
    <property type="entry name" value="Transglut_core2"/>
    <property type="match status" value="1"/>
</dbReference>
<dbReference type="SUPFAM" id="SSF141255">
    <property type="entry name" value="YccV-like"/>
    <property type="match status" value="1"/>
</dbReference>
<accession>A0AAE0KGB1</accession>
<feature type="compositionally biased region" description="Acidic residues" evidence="1">
    <location>
        <begin position="539"/>
        <end position="552"/>
    </location>
</feature>
<dbReference type="InterPro" id="IPR036047">
    <property type="entry name" value="F-box-like_dom_sf"/>
</dbReference>
<feature type="domain" description="F-box" evidence="2">
    <location>
        <begin position="1"/>
        <end position="48"/>
    </location>
</feature>
<dbReference type="SMART" id="SM00992">
    <property type="entry name" value="YccV-like"/>
    <property type="match status" value="1"/>
</dbReference>